<keyword evidence="7" id="KW-0489">Methyltransferase</keyword>
<evidence type="ECO:0000256" key="3">
    <source>
        <dbReference type="ARBA" id="ARBA00021704"/>
    </source>
</evidence>
<dbReference type="GO" id="GO:0008168">
    <property type="term" value="F:methyltransferase activity"/>
    <property type="evidence" value="ECO:0007669"/>
    <property type="project" value="UniProtKB-KW"/>
</dbReference>
<comment type="caution">
    <text evidence="7">The sequence shown here is derived from an EMBL/GenBank/DDBJ whole genome shotgun (WGS) entry which is preliminary data.</text>
</comment>
<evidence type="ECO:0000256" key="1">
    <source>
        <dbReference type="ARBA" id="ARBA00004123"/>
    </source>
</evidence>
<evidence type="ECO:0000313" key="7">
    <source>
        <dbReference type="EMBL" id="GMM52487.1"/>
    </source>
</evidence>
<dbReference type="AlphaFoldDB" id="A0AAV5RMK5"/>
<sequence length="425" mass="47741">MSRISEGDYVFMQLPSGNHKIVRIVADSLIVLGKFGSVSANTLVNLPFYETYDIISKTEVRKIAAEPADDLETSAESGINDVLTMEGNKIQYHGNQTLSMSEIEQFKQSGLKGDALIKKIQEAHQDFDKKTEFSKAKYLKRKKAKYMHTFCPLPMTCDRLLDLYIDKDPARVLGMDPATLAHMLSLANVRPGGRYLIMDESPSVLTTAILERLGNKGCVVIAHENEHPNLDGLKYFPQWMPSDDFEGENPMVRLINLLDLFCPEETLPFVEKDADSLKGTQKTQYLRQLYRENQRLWVRKQCELGFDAVIVLSTLNLVDIVPRLLEFAAGSTPLVVYSDARENLVNLTLALKKDLRVLAPTIMETRLRKFQTLPGRMHPTMTAKGYSGVLLHGIRVLPDSAAVAVGMAAQRKKRKIEPAENTVQT</sequence>
<dbReference type="InterPro" id="IPR017423">
    <property type="entry name" value="TRM6"/>
</dbReference>
<dbReference type="EMBL" id="BTGC01000008">
    <property type="protein sequence ID" value="GMM52487.1"/>
    <property type="molecule type" value="Genomic_DNA"/>
</dbReference>
<dbReference type="GO" id="GO:0005634">
    <property type="term" value="C:nucleus"/>
    <property type="evidence" value="ECO:0007669"/>
    <property type="project" value="UniProtKB-SubCell"/>
</dbReference>
<dbReference type="Proteomes" id="UP001362899">
    <property type="component" value="Unassembled WGS sequence"/>
</dbReference>
<keyword evidence="8" id="KW-1185">Reference proteome</keyword>
<accession>A0AAV5RMK5</accession>
<comment type="subcellular location">
    <subcellularLocation>
        <location evidence="1">Nucleus</location>
    </subcellularLocation>
</comment>
<organism evidence="7 8">
    <name type="scientific">Starmerella bacillaris</name>
    <name type="common">Yeast</name>
    <name type="synonym">Candida zemplinina</name>
    <dbReference type="NCBI Taxonomy" id="1247836"/>
    <lineage>
        <taxon>Eukaryota</taxon>
        <taxon>Fungi</taxon>
        <taxon>Dikarya</taxon>
        <taxon>Ascomycota</taxon>
        <taxon>Saccharomycotina</taxon>
        <taxon>Dipodascomycetes</taxon>
        <taxon>Dipodascales</taxon>
        <taxon>Trichomonascaceae</taxon>
        <taxon>Starmerella</taxon>
    </lineage>
</organism>
<keyword evidence="7" id="KW-0808">Transferase</keyword>
<dbReference type="Pfam" id="PF04189">
    <property type="entry name" value="Gcd10p"/>
    <property type="match status" value="1"/>
</dbReference>
<name>A0AAV5RMK5_STABA</name>
<evidence type="ECO:0000256" key="5">
    <source>
        <dbReference type="ARBA" id="ARBA00023242"/>
    </source>
</evidence>
<keyword evidence="4" id="KW-0819">tRNA processing</keyword>
<evidence type="ECO:0000256" key="2">
    <source>
        <dbReference type="ARBA" id="ARBA00008320"/>
    </source>
</evidence>
<proteinExistence type="inferred from homology"/>
<dbReference type="GO" id="GO:0030488">
    <property type="term" value="P:tRNA methylation"/>
    <property type="evidence" value="ECO:0007669"/>
    <property type="project" value="InterPro"/>
</dbReference>
<dbReference type="PANTHER" id="PTHR12945:SF0">
    <property type="entry name" value="TRNA (ADENINE(58)-N(1))-METHYLTRANSFERASE NON-CATALYTIC SUBUNIT TRM6"/>
    <property type="match status" value="1"/>
</dbReference>
<dbReference type="PANTHER" id="PTHR12945">
    <property type="entry name" value="TRANSLATION INITIATION FACTOR EIF3-RELATED"/>
    <property type="match status" value="1"/>
</dbReference>
<reference evidence="7 8" key="1">
    <citation type="journal article" date="2023" name="Elife">
        <title>Identification of key yeast species and microbe-microbe interactions impacting larval growth of Drosophila in the wild.</title>
        <authorList>
            <person name="Mure A."/>
            <person name="Sugiura Y."/>
            <person name="Maeda R."/>
            <person name="Honda K."/>
            <person name="Sakurai N."/>
            <person name="Takahashi Y."/>
            <person name="Watada M."/>
            <person name="Katoh T."/>
            <person name="Gotoh A."/>
            <person name="Gotoh Y."/>
            <person name="Taniguchi I."/>
            <person name="Nakamura K."/>
            <person name="Hayashi T."/>
            <person name="Katayama T."/>
            <person name="Uemura T."/>
            <person name="Hattori Y."/>
        </authorList>
    </citation>
    <scope>NUCLEOTIDE SEQUENCE [LARGE SCALE GENOMIC DNA]</scope>
    <source>
        <strain evidence="7 8">SB-73</strain>
    </source>
</reference>
<keyword evidence="5" id="KW-0539">Nucleus</keyword>
<dbReference type="GO" id="GO:0031515">
    <property type="term" value="C:tRNA (m1A) methyltransferase complex"/>
    <property type="evidence" value="ECO:0007669"/>
    <property type="project" value="InterPro"/>
</dbReference>
<comment type="similarity">
    <text evidence="2">Belongs to the TRM6/GCD10 family.</text>
</comment>
<evidence type="ECO:0000313" key="8">
    <source>
        <dbReference type="Proteomes" id="UP001362899"/>
    </source>
</evidence>
<protein>
    <recommendedName>
        <fullName evidence="3">tRNA (adenine(58)-N(1))-methyltransferase non-catalytic subunit TRM6</fullName>
    </recommendedName>
    <alternativeName>
        <fullName evidence="6">tRNA(m1A58)-methyltransferase subunit TRM6</fullName>
    </alternativeName>
</protein>
<gene>
    <name evidence="7" type="ORF">DASB73_034500</name>
</gene>
<evidence type="ECO:0000256" key="4">
    <source>
        <dbReference type="ARBA" id="ARBA00022694"/>
    </source>
</evidence>
<evidence type="ECO:0000256" key="6">
    <source>
        <dbReference type="ARBA" id="ARBA00032319"/>
    </source>
</evidence>